<dbReference type="EMBL" id="SHKY01000002">
    <property type="protein sequence ID" value="RZU46697.1"/>
    <property type="molecule type" value="Genomic_DNA"/>
</dbReference>
<proteinExistence type="predicted"/>
<feature type="compositionally biased region" description="Basic and acidic residues" evidence="1">
    <location>
        <begin position="1"/>
        <end position="15"/>
    </location>
</feature>
<evidence type="ECO:0000313" key="3">
    <source>
        <dbReference type="Proteomes" id="UP000292564"/>
    </source>
</evidence>
<comment type="caution">
    <text evidence="2">The sequence shown here is derived from an EMBL/GenBank/DDBJ whole genome shotgun (WGS) entry which is preliminary data.</text>
</comment>
<dbReference type="AlphaFoldDB" id="A0A4Q7Z865"/>
<evidence type="ECO:0000313" key="2">
    <source>
        <dbReference type="EMBL" id="RZU46697.1"/>
    </source>
</evidence>
<gene>
    <name evidence="2" type="ORF">EV385_6774</name>
</gene>
<reference evidence="2 3" key="1">
    <citation type="submission" date="2019-02" db="EMBL/GenBank/DDBJ databases">
        <title>Sequencing the genomes of 1000 actinobacteria strains.</title>
        <authorList>
            <person name="Klenk H.-P."/>
        </authorList>
    </citation>
    <scope>NUCLEOTIDE SEQUENCE [LARGE SCALE GENOMIC DNA]</scope>
    <source>
        <strain evidence="2 3">DSM 45162</strain>
    </source>
</reference>
<organism evidence="2 3">
    <name type="scientific">Krasilnikovia cinnamomea</name>
    <dbReference type="NCBI Taxonomy" id="349313"/>
    <lineage>
        <taxon>Bacteria</taxon>
        <taxon>Bacillati</taxon>
        <taxon>Actinomycetota</taxon>
        <taxon>Actinomycetes</taxon>
        <taxon>Micromonosporales</taxon>
        <taxon>Micromonosporaceae</taxon>
        <taxon>Krasilnikovia</taxon>
    </lineage>
</organism>
<accession>A0A4Q7Z865</accession>
<sequence>MNERLDYTRGPRPDPDPQGAVTEPAAAAA</sequence>
<evidence type="ECO:0000256" key="1">
    <source>
        <dbReference type="SAM" id="MobiDB-lite"/>
    </source>
</evidence>
<name>A0A4Q7Z865_9ACTN</name>
<keyword evidence="3" id="KW-1185">Reference proteome</keyword>
<dbReference type="Proteomes" id="UP000292564">
    <property type="component" value="Unassembled WGS sequence"/>
</dbReference>
<feature type="region of interest" description="Disordered" evidence="1">
    <location>
        <begin position="1"/>
        <end position="29"/>
    </location>
</feature>
<protein>
    <submittedName>
        <fullName evidence="2">Uncharacterized protein</fullName>
    </submittedName>
</protein>